<dbReference type="SUPFAM" id="SSF48576">
    <property type="entry name" value="Terpenoid synthases"/>
    <property type="match status" value="1"/>
</dbReference>
<comment type="caution">
    <text evidence="1">The sequence shown here is derived from an EMBL/GenBank/DDBJ whole genome shotgun (WGS) entry which is preliminary data.</text>
</comment>
<dbReference type="InterPro" id="IPR002060">
    <property type="entry name" value="Squ/phyt_synthse"/>
</dbReference>
<evidence type="ECO:0000313" key="1">
    <source>
        <dbReference type="EMBL" id="PTN07380.1"/>
    </source>
</evidence>
<dbReference type="CDD" id="cd00683">
    <property type="entry name" value="Trans_IPPS_HH"/>
    <property type="match status" value="1"/>
</dbReference>
<dbReference type="PANTHER" id="PTHR31480">
    <property type="entry name" value="BIFUNCTIONAL LYCOPENE CYCLASE/PHYTOENE SYNTHASE"/>
    <property type="match status" value="1"/>
</dbReference>
<dbReference type="InterPro" id="IPR033904">
    <property type="entry name" value="Trans_IPPS_HH"/>
</dbReference>
<dbReference type="SFLD" id="SFLDG01212">
    <property type="entry name" value="Phytoene_synthase_like"/>
    <property type="match status" value="1"/>
</dbReference>
<evidence type="ECO:0000313" key="2">
    <source>
        <dbReference type="Proteomes" id="UP000243525"/>
    </source>
</evidence>
<sequence>MELYRKNNLDCSRITTRNYSTSFSLGVRMLNARYRPGIYSIYGYVRYADEIVDTFFEQDQRLLFNEFKAESWKAIERGFSINPIIDSFQEAVRHYSIDHHLIEAFLSSMEMDLYQSEYDPRLLERYIYGSAEAVGLMCLRVFYFDEPEKYAGLVEPARKLGAAFQKVNFLRDAQDDFENKGRIYFQDIDFRRFDLASKRRIEAEIDADFKAAYQGIRALKKEVRFGVYLAYIYYLRLFRKIKRARPADILRQRYRLSNPRKMYLLANAYLKNAFNIL</sequence>
<dbReference type="GO" id="GO:0016114">
    <property type="term" value="P:terpenoid biosynthetic process"/>
    <property type="evidence" value="ECO:0007669"/>
    <property type="project" value="UniProtKB-ARBA"/>
</dbReference>
<gene>
    <name evidence="1" type="ORF">C8N47_11833</name>
</gene>
<dbReference type="InterPro" id="IPR008949">
    <property type="entry name" value="Isoprenoid_synthase_dom_sf"/>
</dbReference>
<name>A0A2T5BYT6_9BACT</name>
<dbReference type="GO" id="GO:0004311">
    <property type="term" value="F:geranylgeranyl diphosphate synthase activity"/>
    <property type="evidence" value="ECO:0007669"/>
    <property type="project" value="InterPro"/>
</dbReference>
<dbReference type="AlphaFoldDB" id="A0A2T5BYT6"/>
<protein>
    <submittedName>
        <fullName evidence="1">Phytoene/squalene synthetase</fullName>
    </submittedName>
</protein>
<dbReference type="Gene3D" id="1.10.600.10">
    <property type="entry name" value="Farnesyl Diphosphate Synthase"/>
    <property type="match status" value="1"/>
</dbReference>
<reference evidence="1 2" key="1">
    <citation type="submission" date="2018-04" db="EMBL/GenBank/DDBJ databases">
        <title>Genomic Encyclopedia of Archaeal and Bacterial Type Strains, Phase II (KMG-II): from individual species to whole genera.</title>
        <authorList>
            <person name="Goeker M."/>
        </authorList>
    </citation>
    <scope>NUCLEOTIDE SEQUENCE [LARGE SCALE GENOMIC DNA]</scope>
    <source>
        <strain evidence="1 2">DSM 28823</strain>
    </source>
</reference>
<dbReference type="SFLD" id="SFLDG01018">
    <property type="entry name" value="Squalene/Phytoene_Synthase_Lik"/>
    <property type="match status" value="1"/>
</dbReference>
<keyword evidence="2" id="KW-1185">Reference proteome</keyword>
<organism evidence="1 2">
    <name type="scientific">Mangrovibacterium marinum</name>
    <dbReference type="NCBI Taxonomy" id="1639118"/>
    <lineage>
        <taxon>Bacteria</taxon>
        <taxon>Pseudomonadati</taxon>
        <taxon>Bacteroidota</taxon>
        <taxon>Bacteroidia</taxon>
        <taxon>Marinilabiliales</taxon>
        <taxon>Prolixibacteraceae</taxon>
        <taxon>Mangrovibacterium</taxon>
    </lineage>
</organism>
<dbReference type="Proteomes" id="UP000243525">
    <property type="component" value="Unassembled WGS sequence"/>
</dbReference>
<dbReference type="GO" id="GO:0051996">
    <property type="term" value="F:squalene synthase [NAD(P)H] activity"/>
    <property type="evidence" value="ECO:0007669"/>
    <property type="project" value="InterPro"/>
</dbReference>
<accession>A0A2T5BYT6</accession>
<proteinExistence type="predicted"/>
<dbReference type="Pfam" id="PF00494">
    <property type="entry name" value="SQS_PSY"/>
    <property type="match status" value="1"/>
</dbReference>
<dbReference type="InterPro" id="IPR044843">
    <property type="entry name" value="Trans_IPPS_bact-type"/>
</dbReference>
<dbReference type="EMBL" id="QAAD01000018">
    <property type="protein sequence ID" value="PTN07380.1"/>
    <property type="molecule type" value="Genomic_DNA"/>
</dbReference>
<dbReference type="SFLD" id="SFLDS00005">
    <property type="entry name" value="Isoprenoid_Synthase_Type_I"/>
    <property type="match status" value="1"/>
</dbReference>